<dbReference type="NCBIfam" id="NF037993">
    <property type="entry name" value="cyano_chori_ly"/>
    <property type="match status" value="1"/>
</dbReference>
<sequence>MAAAQSLSHRALASAPQLHIAAQAVKDPPPFHNQPPFPPTLFPSPPGTALGARCPPHWVVKSLPAGAPQAEHQSLDKYPPTADFSVSNTTDLPPLIQSPTRQSILWQEVDSLDAAQKYGGSIWDQEPEGGEGERPCVTVQPSTGDSKAASEDVEWPNLQVHPMPSYSPASWHPVQPMHQESAQSCMSNASLAAVLSPPWRMMLLSDGSVTRHLQLLTATKTRADCFEMRDIGHSLEGLPSGAELIQAPRVQRQVFLENGQGERLVYAASWWAASDVGTYLSDVHAPIWTNLMAAKAPLHRSISCVYLGYSPDLEREFGMRGPFWARHYTFYVEGRPLTLIYEVFSNALQKYLGPVAQPVGKI</sequence>
<evidence type="ECO:0000313" key="2">
    <source>
        <dbReference type="EMBL" id="GAQ92654.1"/>
    </source>
</evidence>
<dbReference type="Gene3D" id="3.40.1410.10">
    <property type="entry name" value="Chorismate lyase-like"/>
    <property type="match status" value="1"/>
</dbReference>
<dbReference type="SUPFAM" id="SSF64288">
    <property type="entry name" value="Chorismate lyase-like"/>
    <property type="match status" value="1"/>
</dbReference>
<dbReference type="EMBL" id="DF238034">
    <property type="protein sequence ID" value="GAQ92654.1"/>
    <property type="molecule type" value="Genomic_DNA"/>
</dbReference>
<reference evidence="2 3" key="1">
    <citation type="journal article" date="2014" name="Nat. Commun.">
        <title>Klebsormidium flaccidum genome reveals primary factors for plant terrestrial adaptation.</title>
        <authorList>
            <person name="Hori K."/>
            <person name="Maruyama F."/>
            <person name="Fujisawa T."/>
            <person name="Togashi T."/>
            <person name="Yamamoto N."/>
            <person name="Seo M."/>
            <person name="Sato S."/>
            <person name="Yamada T."/>
            <person name="Mori H."/>
            <person name="Tajima N."/>
            <person name="Moriyama T."/>
            <person name="Ikeuchi M."/>
            <person name="Watanabe M."/>
            <person name="Wada H."/>
            <person name="Kobayashi K."/>
            <person name="Saito M."/>
            <person name="Masuda T."/>
            <person name="Sasaki-Sekimoto Y."/>
            <person name="Mashiguchi K."/>
            <person name="Awai K."/>
            <person name="Shimojima M."/>
            <person name="Masuda S."/>
            <person name="Iwai M."/>
            <person name="Nobusawa T."/>
            <person name="Narise T."/>
            <person name="Kondo S."/>
            <person name="Saito H."/>
            <person name="Sato R."/>
            <person name="Murakawa M."/>
            <person name="Ihara Y."/>
            <person name="Oshima-Yamada Y."/>
            <person name="Ohtaka K."/>
            <person name="Satoh M."/>
            <person name="Sonobe K."/>
            <person name="Ishii M."/>
            <person name="Ohtani R."/>
            <person name="Kanamori-Sato M."/>
            <person name="Honoki R."/>
            <person name="Miyazaki D."/>
            <person name="Mochizuki H."/>
            <person name="Umetsu J."/>
            <person name="Higashi K."/>
            <person name="Shibata D."/>
            <person name="Kamiya Y."/>
            <person name="Sato N."/>
            <person name="Nakamura Y."/>
            <person name="Tabata S."/>
            <person name="Ida S."/>
            <person name="Kurokawa K."/>
            <person name="Ohta H."/>
        </authorList>
    </citation>
    <scope>NUCLEOTIDE SEQUENCE [LARGE SCALE GENOMIC DNA]</scope>
    <source>
        <strain evidence="2 3">NIES-2285</strain>
    </source>
</reference>
<evidence type="ECO:0000313" key="3">
    <source>
        <dbReference type="Proteomes" id="UP000054558"/>
    </source>
</evidence>
<dbReference type="Proteomes" id="UP000054558">
    <property type="component" value="Unassembled WGS sequence"/>
</dbReference>
<keyword evidence="3" id="KW-1185">Reference proteome</keyword>
<name>A0A1Y1IPI5_KLENI</name>
<dbReference type="AlphaFoldDB" id="A0A1Y1IPI5"/>
<proteinExistence type="predicted"/>
<protein>
    <recommendedName>
        <fullName evidence="4">DUF98 domain-containing protein</fullName>
    </recommendedName>
</protein>
<dbReference type="InterPro" id="IPR002800">
    <property type="entry name" value="Rv2949c-like"/>
</dbReference>
<accession>A0A1Y1IPI5</accession>
<feature type="region of interest" description="Disordered" evidence="1">
    <location>
        <begin position="122"/>
        <end position="149"/>
    </location>
</feature>
<feature type="compositionally biased region" description="Pro residues" evidence="1">
    <location>
        <begin position="27"/>
        <end position="46"/>
    </location>
</feature>
<feature type="region of interest" description="Disordered" evidence="1">
    <location>
        <begin position="26"/>
        <end position="49"/>
    </location>
</feature>
<dbReference type="OrthoDB" id="89176at2759"/>
<dbReference type="InterPro" id="IPR048022">
    <property type="entry name" value="Ch_lyase_cyan"/>
</dbReference>
<evidence type="ECO:0008006" key="4">
    <source>
        <dbReference type="Google" id="ProtNLM"/>
    </source>
</evidence>
<dbReference type="Pfam" id="PF01947">
    <property type="entry name" value="Rv2949c-like"/>
    <property type="match status" value="1"/>
</dbReference>
<dbReference type="InterPro" id="IPR028978">
    <property type="entry name" value="Chorismate_lyase_/UTRA_dom_sf"/>
</dbReference>
<gene>
    <name evidence="2" type="ORF">KFL_010850020</name>
</gene>
<evidence type="ECO:0000256" key="1">
    <source>
        <dbReference type="SAM" id="MobiDB-lite"/>
    </source>
</evidence>
<organism evidence="2 3">
    <name type="scientific">Klebsormidium nitens</name>
    <name type="common">Green alga</name>
    <name type="synonym">Ulothrix nitens</name>
    <dbReference type="NCBI Taxonomy" id="105231"/>
    <lineage>
        <taxon>Eukaryota</taxon>
        <taxon>Viridiplantae</taxon>
        <taxon>Streptophyta</taxon>
        <taxon>Klebsormidiophyceae</taxon>
        <taxon>Klebsormidiales</taxon>
        <taxon>Klebsormidiaceae</taxon>
        <taxon>Klebsormidium</taxon>
    </lineage>
</organism>